<comment type="caution">
    <text evidence="1">The sequence shown here is derived from an EMBL/GenBank/DDBJ whole genome shotgun (WGS) entry which is preliminary data.</text>
</comment>
<organism evidence="1">
    <name type="scientific">marine sediment metagenome</name>
    <dbReference type="NCBI Taxonomy" id="412755"/>
    <lineage>
        <taxon>unclassified sequences</taxon>
        <taxon>metagenomes</taxon>
        <taxon>ecological metagenomes</taxon>
    </lineage>
</organism>
<dbReference type="EMBL" id="LAZR01063903">
    <property type="protein sequence ID" value="KKK58586.1"/>
    <property type="molecule type" value="Genomic_DNA"/>
</dbReference>
<protein>
    <submittedName>
        <fullName evidence="1">Uncharacterized protein</fullName>
    </submittedName>
</protein>
<gene>
    <name evidence="1" type="ORF">LCGC14_3042930</name>
</gene>
<reference evidence="1" key="1">
    <citation type="journal article" date="2015" name="Nature">
        <title>Complex archaea that bridge the gap between prokaryotes and eukaryotes.</title>
        <authorList>
            <person name="Spang A."/>
            <person name="Saw J.H."/>
            <person name="Jorgensen S.L."/>
            <person name="Zaremba-Niedzwiedzka K."/>
            <person name="Martijn J."/>
            <person name="Lind A.E."/>
            <person name="van Eijk R."/>
            <person name="Schleper C."/>
            <person name="Guy L."/>
            <person name="Ettema T.J."/>
        </authorList>
    </citation>
    <scope>NUCLEOTIDE SEQUENCE</scope>
</reference>
<feature type="non-terminal residue" evidence="1">
    <location>
        <position position="1"/>
    </location>
</feature>
<proteinExistence type="predicted"/>
<sequence>LYRVWNDCIDELIQKPNLLVVNGEPCDGGNPKGLGKQSWSTNLKDQLDDAEKLIKLIPYNNLLFVRGSGYHVDQQGTNFEEIIAEKMKADRYKAFGGSGYTDYYSLVEIYGKYFNFTHHVGFNKWAAYRTTALAREMAGMVFEKDKMGRADIIVRSHVHYFVHVEFVHTHGFTTPAWKYPDGHLFRGGTAGTTPDIGMVEVIIEPNGDIDIVKHIAEMEIKPLVKHY</sequence>
<accession>A0A0F8ZEY9</accession>
<evidence type="ECO:0000313" key="1">
    <source>
        <dbReference type="EMBL" id="KKK58586.1"/>
    </source>
</evidence>
<name>A0A0F8ZEY9_9ZZZZ</name>
<dbReference type="AlphaFoldDB" id="A0A0F8ZEY9"/>